<dbReference type="KEGG" id="tpv:TP01_0939"/>
<dbReference type="RefSeq" id="XP_766460.1">
    <property type="nucleotide sequence ID" value="XM_761367.1"/>
</dbReference>
<dbReference type="AlphaFoldDB" id="Q4N781"/>
<accession>Q4N781</accession>
<keyword evidence="2" id="KW-0732">Signal</keyword>
<keyword evidence="4" id="KW-1185">Reference proteome</keyword>
<evidence type="ECO:0000256" key="1">
    <source>
        <dbReference type="SAM" id="Phobius"/>
    </source>
</evidence>
<keyword evidence="1" id="KW-0812">Transmembrane</keyword>
<dbReference type="GeneID" id="3503086"/>
<feature type="chain" id="PRO_5004241657" evidence="2">
    <location>
        <begin position="20"/>
        <end position="307"/>
    </location>
</feature>
<keyword evidence="1" id="KW-1133">Transmembrane helix</keyword>
<dbReference type="eggNOG" id="ENOG502QXQM">
    <property type="taxonomic scope" value="Eukaryota"/>
</dbReference>
<evidence type="ECO:0000313" key="4">
    <source>
        <dbReference type="Proteomes" id="UP000001949"/>
    </source>
</evidence>
<feature type="transmembrane region" description="Helical" evidence="1">
    <location>
        <begin position="285"/>
        <end position="305"/>
    </location>
</feature>
<protein>
    <submittedName>
        <fullName evidence="3">Uncharacterized protein</fullName>
    </submittedName>
</protein>
<comment type="caution">
    <text evidence="3">The sequence shown here is derived from an EMBL/GenBank/DDBJ whole genome shotgun (WGS) entry which is preliminary data.</text>
</comment>
<feature type="signal peptide" evidence="2">
    <location>
        <begin position="1"/>
        <end position="19"/>
    </location>
</feature>
<name>Q4N781_THEPA</name>
<reference evidence="3 4" key="1">
    <citation type="journal article" date="2005" name="Science">
        <title>Genome sequence of Theileria parva, a bovine pathogen that transforms lymphocytes.</title>
        <authorList>
            <person name="Gardner M.J."/>
            <person name="Bishop R."/>
            <person name="Shah T."/>
            <person name="de Villiers E.P."/>
            <person name="Carlton J.M."/>
            <person name="Hall N."/>
            <person name="Ren Q."/>
            <person name="Paulsen I.T."/>
            <person name="Pain A."/>
            <person name="Berriman M."/>
            <person name="Wilson R.J.M."/>
            <person name="Sato S."/>
            <person name="Ralph S.A."/>
            <person name="Mann D.J."/>
            <person name="Xiong Z."/>
            <person name="Shallom S.J."/>
            <person name="Weidman J."/>
            <person name="Jiang L."/>
            <person name="Lynn J."/>
            <person name="Weaver B."/>
            <person name="Shoaibi A."/>
            <person name="Domingo A.R."/>
            <person name="Wasawo D."/>
            <person name="Crabtree J."/>
            <person name="Wortman J.R."/>
            <person name="Haas B."/>
            <person name="Angiuoli S.V."/>
            <person name="Creasy T.H."/>
            <person name="Lu C."/>
            <person name="Suh B."/>
            <person name="Silva J.C."/>
            <person name="Utterback T.R."/>
            <person name="Feldblyum T.V."/>
            <person name="Pertea M."/>
            <person name="Allen J."/>
            <person name="Nierman W.C."/>
            <person name="Taracha E.L.N."/>
            <person name="Salzberg S.L."/>
            <person name="White O.R."/>
            <person name="Fitzhugh H.A."/>
            <person name="Morzaria S."/>
            <person name="Venter J.C."/>
            <person name="Fraser C.M."/>
            <person name="Nene V."/>
        </authorList>
    </citation>
    <scope>NUCLEOTIDE SEQUENCE [LARGE SCALE GENOMIC DNA]</scope>
    <source>
        <strain evidence="3 4">Muguga</strain>
    </source>
</reference>
<organism evidence="3 4">
    <name type="scientific">Theileria parva</name>
    <name type="common">East coast fever infection agent</name>
    <dbReference type="NCBI Taxonomy" id="5875"/>
    <lineage>
        <taxon>Eukaryota</taxon>
        <taxon>Sar</taxon>
        <taxon>Alveolata</taxon>
        <taxon>Apicomplexa</taxon>
        <taxon>Aconoidasida</taxon>
        <taxon>Piroplasmida</taxon>
        <taxon>Theileriidae</taxon>
        <taxon>Theileria</taxon>
    </lineage>
</organism>
<dbReference type="VEuPathDB" id="PiroplasmaDB:TpMuguga_01g00939"/>
<dbReference type="InParanoid" id="Q4N781"/>
<dbReference type="EMBL" id="AAGK01000001">
    <property type="protein sequence ID" value="EAN34177.1"/>
    <property type="molecule type" value="Genomic_DNA"/>
</dbReference>
<evidence type="ECO:0000313" key="3">
    <source>
        <dbReference type="EMBL" id="EAN34177.1"/>
    </source>
</evidence>
<gene>
    <name evidence="3" type="ordered locus">TP01_0939</name>
</gene>
<keyword evidence="1" id="KW-0472">Membrane</keyword>
<sequence>MKYILFILISTCVVSSGKSALEDKITRSMIHTDYEVRRYMTKCFEDCKNYINEIDDYIQKIEAARFKESSKKHAAKFRLHYKEFYGEFKKLRTTYEAYKFDESDPLFRSKFRENLTVFDKTFRKASSTYSRSFRSVTKSLTKLDESKMAYMDTEVYKKCEKATLITTHRLRAIEQMVKILEIRGDECGPLSNREQFHKDATDKINRLRDESKKAIDEFPVTVVNEEQYNKLGEVEERVKTLFETGIKTLEEFDENLRKMYESKGGKYNDDFRKLIKFFERIPFRLSSFVTPNTLGSMIIVAFLLMNF</sequence>
<dbReference type="OMA" id="DCDEHIS"/>
<dbReference type="Proteomes" id="UP000001949">
    <property type="component" value="Unassembled WGS sequence"/>
</dbReference>
<evidence type="ECO:0000256" key="2">
    <source>
        <dbReference type="SAM" id="SignalP"/>
    </source>
</evidence>
<proteinExistence type="predicted"/>